<evidence type="ECO:0000259" key="2">
    <source>
        <dbReference type="SMART" id="SM01155"/>
    </source>
</evidence>
<name>A0A9Q8T5E9_9PEZI</name>
<organism evidence="3 4">
    <name type="scientific">Colletotrichum lupini</name>
    <dbReference type="NCBI Taxonomy" id="145971"/>
    <lineage>
        <taxon>Eukaryota</taxon>
        <taxon>Fungi</taxon>
        <taxon>Dikarya</taxon>
        <taxon>Ascomycota</taxon>
        <taxon>Pezizomycotina</taxon>
        <taxon>Sordariomycetes</taxon>
        <taxon>Hypocreomycetidae</taxon>
        <taxon>Glomerellales</taxon>
        <taxon>Glomerellaceae</taxon>
        <taxon>Colletotrichum</taxon>
        <taxon>Colletotrichum acutatum species complex</taxon>
    </lineage>
</organism>
<dbReference type="RefSeq" id="XP_049150136.1">
    <property type="nucleotide sequence ID" value="XM_049292990.1"/>
</dbReference>
<feature type="region of interest" description="Disordered" evidence="1">
    <location>
        <begin position="409"/>
        <end position="491"/>
    </location>
</feature>
<protein>
    <submittedName>
        <fullName evidence="3">Phytanoyl-CoA dioxygenase</fullName>
    </submittedName>
</protein>
<feature type="domain" description="Ribosomal protein mS38 C-terminal" evidence="2">
    <location>
        <begin position="697"/>
        <end position="730"/>
    </location>
</feature>
<dbReference type="GO" id="GO:0051213">
    <property type="term" value="F:dioxygenase activity"/>
    <property type="evidence" value="ECO:0007669"/>
    <property type="project" value="UniProtKB-KW"/>
</dbReference>
<sequence>MTASGLLDRLNRDGFVVIPSILTETQLKDLRSATQNATELARAGKWPNVRTLPKQFPPWPVATPEAPPDGIWGVQGMMHPDMPNNAAFIKTYFSDAVIEPTKQLLQCTDDDLVMELFNLLIRPDEDFELRWHRDDIPATATAEEELDRLNKPAYSAQWNLALYDDNSLIVVPGSHTRARTDIERNADPYEKEIPEQLYVELKAGDIVFYNNNILHRGAYVANKERMTLHGSVGHVNGSTLRARNVLQHGLKGWVDKVDLGVLDEKERTRAENMRRMLVKLGQEAGEVGYSLEGYFRLPSRKLWGRSVSGLCTVGCLSNKVSVEPVSFSRPAAKSGFANHQPTLSATSASASTTSKTTPPPPRTRPDQTSQDLHPATMLPSSVRRVVASAPQSPLVASLTTSAPRAATATITLQQRPVGGHQRRWSSSSPSNPNNNGSKDIPAQGQSVHASTSSSSSSSGKANGEKRKRKSKDSADREAAQKLPSVPSTQHLSQEALGLSTFFSLHRPISVTHSMPKSVTEEAFAAIFKPRSRANKVTDVISTLSRTTDDLEGAMAKMTIGHQETDASGEPVQKIDFKNPDGTESSVYVQLNSMAGQFVPFRPPPAPEAMGETADAATSHAAAAESAVEDLLDETPHHRVYKAMFTIEETTDADGQVQVLAHSPKIMQDGGDAPRSFLERMALRQMKFDEAQGHDTMHALSVKRQRKLKMKKKKYKKLMKRTRNLRRKLDRI</sequence>
<accession>A0A9Q8T5E9</accession>
<evidence type="ECO:0000256" key="1">
    <source>
        <dbReference type="SAM" id="MobiDB-lite"/>
    </source>
</evidence>
<feature type="compositionally biased region" description="Low complexity" evidence="1">
    <location>
        <begin position="425"/>
        <end position="435"/>
    </location>
</feature>
<reference evidence="3" key="1">
    <citation type="journal article" date="2021" name="Mol. Plant Microbe Interact.">
        <title>Complete Genome Sequence of the Plant-Pathogenic Fungus Colletotrichum lupini.</title>
        <authorList>
            <person name="Baroncelli R."/>
            <person name="Pensec F."/>
            <person name="Da Lio D."/>
            <person name="Boufleur T."/>
            <person name="Vicente I."/>
            <person name="Sarrocco S."/>
            <person name="Picot A."/>
            <person name="Baraldi E."/>
            <person name="Sukno S."/>
            <person name="Thon M."/>
            <person name="Le Floch G."/>
        </authorList>
    </citation>
    <scope>NUCLEOTIDE SEQUENCE</scope>
    <source>
        <strain evidence="3">IMI 504893</strain>
    </source>
</reference>
<feature type="compositionally biased region" description="Low complexity" evidence="1">
    <location>
        <begin position="340"/>
        <end position="356"/>
    </location>
</feature>
<keyword evidence="4" id="KW-1185">Reference proteome</keyword>
<dbReference type="InterPro" id="IPR008775">
    <property type="entry name" value="Phytyl_CoA_dOase-like"/>
</dbReference>
<evidence type="ECO:0000313" key="4">
    <source>
        <dbReference type="Proteomes" id="UP000830671"/>
    </source>
</evidence>
<keyword evidence="3" id="KW-0223">Dioxygenase</keyword>
<keyword evidence="3" id="KW-0560">Oxidoreductase</keyword>
<dbReference type="SUPFAM" id="SSF51197">
    <property type="entry name" value="Clavaminate synthase-like"/>
    <property type="match status" value="1"/>
</dbReference>
<feature type="region of interest" description="Disordered" evidence="1">
    <location>
        <begin position="333"/>
        <end position="374"/>
    </location>
</feature>
<dbReference type="Proteomes" id="UP000830671">
    <property type="component" value="Chromosome 7"/>
</dbReference>
<dbReference type="PANTHER" id="PTHR40470">
    <property type="entry name" value="PHYTANOYL-COA DIOXYGENASE FAMILY PROTEIN (AFU_ORTHOLOGUE AFUA_2G15850)"/>
    <property type="match status" value="1"/>
</dbReference>
<dbReference type="Pfam" id="PF05721">
    <property type="entry name" value="PhyH"/>
    <property type="match status" value="1"/>
</dbReference>
<dbReference type="InterPro" id="IPR013177">
    <property type="entry name" value="Ribosomal_mS38_C"/>
</dbReference>
<proteinExistence type="predicted"/>
<dbReference type="EMBL" id="CP019479">
    <property type="protein sequence ID" value="UQC88532.1"/>
    <property type="molecule type" value="Genomic_DNA"/>
</dbReference>
<dbReference type="Pfam" id="PF08213">
    <property type="entry name" value="COX24_C"/>
    <property type="match status" value="1"/>
</dbReference>
<dbReference type="Gene3D" id="2.60.120.620">
    <property type="entry name" value="q2cbj1_9rhob like domain"/>
    <property type="match status" value="1"/>
</dbReference>
<dbReference type="AlphaFoldDB" id="A0A9Q8T5E9"/>
<dbReference type="SMART" id="SM01155">
    <property type="entry name" value="DUF1713"/>
    <property type="match status" value="1"/>
</dbReference>
<evidence type="ECO:0000313" key="3">
    <source>
        <dbReference type="EMBL" id="UQC88532.1"/>
    </source>
</evidence>
<dbReference type="KEGG" id="clup:CLUP02_14057"/>
<dbReference type="PANTHER" id="PTHR40470:SF1">
    <property type="entry name" value="PHYTANOYL-COA DIOXYGENASE FAMILY PROTEIN (AFU_ORTHOLOGUE AFUA_2G15850)"/>
    <property type="match status" value="1"/>
</dbReference>
<dbReference type="GeneID" id="73348000"/>
<gene>
    <name evidence="3" type="ORF">CLUP02_14057</name>
</gene>